<keyword evidence="3" id="KW-1185">Reference proteome</keyword>
<sequence length="322" mass="37948">MSDILEMPTNDENYYRKARNYLEKQDYKQAIPLLKESFHLSPDATVLADLVDAYIMTEQYEELKQFWASYNPSFDEIWQNPILSQQYILVLNHTLSGDARLLALYDAKDAMQKRNLDTRSIDSQIQHLKKQQVFLSKLAAISNEDSMQDLITSLMRVEYLPTEQQSLLNFIEVSFQLSFNEVELFYRCIVERSDIPNYFKTQILHHLLKDQVATQFEEYCWFDETHKVATASLKAYQDTDTYQAVKADILEYTASQDPHLAEDLLLQWELQAQILYPFLELAIPNPKTWLKDIFRLFNQDNTQETAPYLTRALIEMSQLTRY</sequence>
<accession>A0A347WLI5</accession>
<dbReference type="Gene3D" id="1.25.40.10">
    <property type="entry name" value="Tetratricopeptide repeat domain"/>
    <property type="match status" value="1"/>
</dbReference>
<dbReference type="InterPro" id="IPR011990">
    <property type="entry name" value="TPR-like_helical_dom_sf"/>
</dbReference>
<dbReference type="OrthoDB" id="2139308at2"/>
<evidence type="ECO:0000256" key="1">
    <source>
        <dbReference type="PROSITE-ProRule" id="PRU00339"/>
    </source>
</evidence>
<evidence type="ECO:0000313" key="3">
    <source>
        <dbReference type="Proteomes" id="UP000263232"/>
    </source>
</evidence>
<dbReference type="RefSeq" id="WP_118990842.1">
    <property type="nucleotide sequence ID" value="NZ_CP023434.1"/>
</dbReference>
<name>A0A347WLI5_9LACT</name>
<reference evidence="2 3" key="1">
    <citation type="submission" date="2017-09" db="EMBL/GenBank/DDBJ databases">
        <title>Complete genome sequence of Oxytococcus suis strain ZY16052.</title>
        <authorList>
            <person name="Li F."/>
        </authorList>
    </citation>
    <scope>NUCLEOTIDE SEQUENCE [LARGE SCALE GENOMIC DNA]</scope>
    <source>
        <strain evidence="2 3">ZY16052</strain>
    </source>
</reference>
<organism evidence="2 3">
    <name type="scientific">Suicoccus acidiformans</name>
    <dbReference type="NCBI Taxonomy" id="2036206"/>
    <lineage>
        <taxon>Bacteria</taxon>
        <taxon>Bacillati</taxon>
        <taxon>Bacillota</taxon>
        <taxon>Bacilli</taxon>
        <taxon>Lactobacillales</taxon>
        <taxon>Aerococcaceae</taxon>
        <taxon>Suicoccus</taxon>
    </lineage>
</organism>
<dbReference type="InterPro" id="IPR019734">
    <property type="entry name" value="TPR_rpt"/>
</dbReference>
<proteinExistence type="predicted"/>
<dbReference type="EMBL" id="CP023434">
    <property type="protein sequence ID" value="AXY25942.1"/>
    <property type="molecule type" value="Genomic_DNA"/>
</dbReference>
<dbReference type="Proteomes" id="UP000263232">
    <property type="component" value="Chromosome"/>
</dbReference>
<dbReference type="AlphaFoldDB" id="A0A347WLI5"/>
<protein>
    <submittedName>
        <fullName evidence="2">Uncharacterized protein</fullName>
    </submittedName>
</protein>
<dbReference type="KEGG" id="abae:CL176_07990"/>
<gene>
    <name evidence="2" type="ORF">CL176_07990</name>
</gene>
<dbReference type="SUPFAM" id="SSF48452">
    <property type="entry name" value="TPR-like"/>
    <property type="match status" value="1"/>
</dbReference>
<evidence type="ECO:0000313" key="2">
    <source>
        <dbReference type="EMBL" id="AXY25942.1"/>
    </source>
</evidence>
<dbReference type="PROSITE" id="PS50005">
    <property type="entry name" value="TPR"/>
    <property type="match status" value="1"/>
</dbReference>
<feature type="repeat" description="TPR" evidence="1">
    <location>
        <begin position="11"/>
        <end position="44"/>
    </location>
</feature>
<keyword evidence="1" id="KW-0802">TPR repeat</keyword>